<proteinExistence type="predicted"/>
<dbReference type="RefSeq" id="WP_148749565.1">
    <property type="nucleotide sequence ID" value="NZ_VSSR01000008.1"/>
</dbReference>
<protein>
    <submittedName>
        <fullName evidence="1">Uncharacterized protein</fullName>
    </submittedName>
</protein>
<evidence type="ECO:0000313" key="1">
    <source>
        <dbReference type="EMBL" id="TYL87387.1"/>
    </source>
</evidence>
<sequence>MPEMNGQQQFPQAIAELEELEELAARDAQRIAAREPVIRVEEPMPPSVQPFDQKTHDLLLKSIDQVTTDWVGQLEHTRQNSKTVEQLMLERAAKVRFDITALYLLGAAVQAEARRGDEVNAKIAQELDQLIEQRAG</sequence>
<gene>
    <name evidence="1" type="ORF">FXB38_04485</name>
</gene>
<accession>A0A5S4X0A2</accession>
<dbReference type="EMBL" id="VSSR01000008">
    <property type="protein sequence ID" value="TYL87387.1"/>
    <property type="molecule type" value="Genomic_DNA"/>
</dbReference>
<comment type="caution">
    <text evidence="1">The sequence shown here is derived from an EMBL/GenBank/DDBJ whole genome shotgun (WGS) entry which is preliminary data.</text>
</comment>
<keyword evidence="2" id="KW-1185">Reference proteome</keyword>
<dbReference type="AlphaFoldDB" id="A0A5S4X0A2"/>
<organism evidence="1 2">
    <name type="scientific">Bradyrhizobium cytisi</name>
    <dbReference type="NCBI Taxonomy" id="515489"/>
    <lineage>
        <taxon>Bacteria</taxon>
        <taxon>Pseudomonadati</taxon>
        <taxon>Pseudomonadota</taxon>
        <taxon>Alphaproteobacteria</taxon>
        <taxon>Hyphomicrobiales</taxon>
        <taxon>Nitrobacteraceae</taxon>
        <taxon>Bradyrhizobium</taxon>
    </lineage>
</organism>
<name>A0A5S4X0A2_9BRAD</name>
<dbReference type="OrthoDB" id="9868355at2"/>
<reference evidence="1 2" key="1">
    <citation type="submission" date="2019-08" db="EMBL/GenBank/DDBJ databases">
        <title>Bradyrhizobium hipponensis sp. nov., a rhizobium isolated from a Lupinus angustifolius root nodule in Tunisia.</title>
        <authorList>
            <person name="Off K."/>
            <person name="Rejili M."/>
            <person name="Mars M."/>
            <person name="Brachmann A."/>
            <person name="Marin M."/>
        </authorList>
    </citation>
    <scope>NUCLEOTIDE SEQUENCE [LARGE SCALE GENOMIC DNA]</scope>
    <source>
        <strain evidence="1 2">CTAW11</strain>
    </source>
</reference>
<dbReference type="Proteomes" id="UP000324853">
    <property type="component" value="Unassembled WGS sequence"/>
</dbReference>
<evidence type="ECO:0000313" key="2">
    <source>
        <dbReference type="Proteomes" id="UP000324853"/>
    </source>
</evidence>